<reference evidence="1 2" key="1">
    <citation type="submission" date="2020-05" db="EMBL/GenBank/DDBJ databases">
        <title>Genome Sequencing of Type Strains.</title>
        <authorList>
            <person name="Lemaire J.F."/>
            <person name="Inderbitzin P."/>
            <person name="Gregorio O.A."/>
            <person name="Collins S.B."/>
            <person name="Wespe N."/>
            <person name="Knight-Connoni V."/>
        </authorList>
    </citation>
    <scope>NUCLEOTIDE SEQUENCE [LARGE SCALE GENOMIC DNA]</scope>
    <source>
        <strain evidence="1 2">DSM 19942</strain>
    </source>
</reference>
<evidence type="ECO:0000313" key="1">
    <source>
        <dbReference type="EMBL" id="NUU52978.1"/>
    </source>
</evidence>
<evidence type="ECO:0000313" key="2">
    <source>
        <dbReference type="Proteomes" id="UP000577724"/>
    </source>
</evidence>
<organism evidence="1 2">
    <name type="scientific">Paenibacillus taichungensis</name>
    <dbReference type="NCBI Taxonomy" id="484184"/>
    <lineage>
        <taxon>Bacteria</taxon>
        <taxon>Bacillati</taxon>
        <taxon>Bacillota</taxon>
        <taxon>Bacilli</taxon>
        <taxon>Bacillales</taxon>
        <taxon>Paenibacillaceae</taxon>
        <taxon>Paenibacillus</taxon>
    </lineage>
</organism>
<protein>
    <submittedName>
        <fullName evidence="1">Uncharacterized protein</fullName>
    </submittedName>
</protein>
<proteinExistence type="predicted"/>
<name>A0ABX2MIF1_9BACL</name>
<comment type="caution">
    <text evidence="1">The sequence shown here is derived from an EMBL/GenBank/DDBJ whole genome shotgun (WGS) entry which is preliminary data.</text>
</comment>
<sequence>MTMNRAAILCIVETDEGISPKHWTKLTELLHKEPENEWIPYVLDGENNSIAYGYMLNELYSDHFQNEMKETILPILNDSNLENKDDLYTTASGYIIYLAKHVDCIISGETYT</sequence>
<gene>
    <name evidence="1" type="ORF">HP548_02565</name>
</gene>
<dbReference type="GeneID" id="97129571"/>
<dbReference type="EMBL" id="JABMCC010000089">
    <property type="protein sequence ID" value="NUU52978.1"/>
    <property type="molecule type" value="Genomic_DNA"/>
</dbReference>
<dbReference type="Proteomes" id="UP000577724">
    <property type="component" value="Unassembled WGS sequence"/>
</dbReference>
<keyword evidence="2" id="KW-1185">Reference proteome</keyword>
<dbReference type="RefSeq" id="WP_175380789.1">
    <property type="nucleotide sequence ID" value="NZ_CBCRYD010000020.1"/>
</dbReference>
<accession>A0ABX2MIF1</accession>